<evidence type="ECO:0000313" key="5">
    <source>
        <dbReference type="Proteomes" id="UP000244248"/>
    </source>
</evidence>
<evidence type="ECO:0000313" key="4">
    <source>
        <dbReference type="EMBL" id="PTU31307.1"/>
    </source>
</evidence>
<evidence type="ECO:0000259" key="3">
    <source>
        <dbReference type="PROSITE" id="PS51371"/>
    </source>
</evidence>
<dbReference type="AlphaFoldDB" id="A0A2T5MFG7"/>
<dbReference type="PANTHER" id="PTHR43080">
    <property type="entry name" value="CBS DOMAIN-CONTAINING PROTEIN CBSX3, MITOCHONDRIAL"/>
    <property type="match status" value="1"/>
</dbReference>
<dbReference type="InterPro" id="IPR051257">
    <property type="entry name" value="Diverse_CBS-Domain"/>
</dbReference>
<dbReference type="Proteomes" id="UP000244248">
    <property type="component" value="Unassembled WGS sequence"/>
</dbReference>
<dbReference type="PROSITE" id="PS51371">
    <property type="entry name" value="CBS"/>
    <property type="match status" value="2"/>
</dbReference>
<dbReference type="InterPro" id="IPR046342">
    <property type="entry name" value="CBS_dom_sf"/>
</dbReference>
<dbReference type="CDD" id="cd04629">
    <property type="entry name" value="CBS_pair_bac"/>
    <property type="match status" value="1"/>
</dbReference>
<feature type="domain" description="CBS" evidence="3">
    <location>
        <begin position="13"/>
        <end position="69"/>
    </location>
</feature>
<keyword evidence="1 2" id="KW-0129">CBS domain</keyword>
<keyword evidence="5" id="KW-1185">Reference proteome</keyword>
<protein>
    <submittedName>
        <fullName evidence="4">CBS domain-containing protein</fullName>
    </submittedName>
</protein>
<proteinExistence type="predicted"/>
<sequence length="133" mass="14293">MRTLGSVVVRDYMQTQVVTFTADMEVMTAINDLVKHRISGAPVLDADGNLVGVLSEKDCLKVALTAGYEGVPAGIVAEYMTHDALTVSPDTPILEIASRFLDSAVKRYPVVKSGKLVGQISRADVLRAINEIC</sequence>
<dbReference type="SUPFAM" id="SSF54631">
    <property type="entry name" value="CBS-domain pair"/>
    <property type="match status" value="1"/>
</dbReference>
<gene>
    <name evidence="4" type="ORF">CJD38_08125</name>
</gene>
<evidence type="ECO:0000256" key="1">
    <source>
        <dbReference type="ARBA" id="ARBA00023122"/>
    </source>
</evidence>
<name>A0A2T5MFG7_9GAMM</name>
<dbReference type="Pfam" id="PF00571">
    <property type="entry name" value="CBS"/>
    <property type="match status" value="2"/>
</dbReference>
<reference evidence="4 5" key="1">
    <citation type="submission" date="2018-04" db="EMBL/GenBank/DDBJ databases">
        <title>Novel species isolated from glacier.</title>
        <authorList>
            <person name="Liu Q."/>
            <person name="Xin Y.-H."/>
        </authorList>
    </citation>
    <scope>NUCLEOTIDE SEQUENCE [LARGE SCALE GENOMIC DNA]</scope>
    <source>
        <strain evidence="4 5">GT1R17</strain>
    </source>
</reference>
<feature type="domain" description="CBS" evidence="3">
    <location>
        <begin position="80"/>
        <end position="133"/>
    </location>
</feature>
<dbReference type="RefSeq" id="WP_107939850.1">
    <property type="nucleotide sequence ID" value="NZ_QANS01000003.1"/>
</dbReference>
<accession>A0A2T5MFG7</accession>
<comment type="caution">
    <text evidence="4">The sequence shown here is derived from an EMBL/GenBank/DDBJ whole genome shotgun (WGS) entry which is preliminary data.</text>
</comment>
<dbReference type="EMBL" id="QANS01000003">
    <property type="protein sequence ID" value="PTU31307.1"/>
    <property type="molecule type" value="Genomic_DNA"/>
</dbReference>
<dbReference type="InterPro" id="IPR044729">
    <property type="entry name" value="CBS_bac"/>
</dbReference>
<dbReference type="PANTHER" id="PTHR43080:SF26">
    <property type="entry name" value="REGULATORY PROTEIN"/>
    <property type="match status" value="1"/>
</dbReference>
<dbReference type="InterPro" id="IPR000644">
    <property type="entry name" value="CBS_dom"/>
</dbReference>
<dbReference type="Gene3D" id="3.10.580.10">
    <property type="entry name" value="CBS-domain"/>
    <property type="match status" value="1"/>
</dbReference>
<organism evidence="4 5">
    <name type="scientific">Stenotrophobium rhamnosiphilum</name>
    <dbReference type="NCBI Taxonomy" id="2029166"/>
    <lineage>
        <taxon>Bacteria</taxon>
        <taxon>Pseudomonadati</taxon>
        <taxon>Pseudomonadota</taxon>
        <taxon>Gammaproteobacteria</taxon>
        <taxon>Nevskiales</taxon>
        <taxon>Nevskiaceae</taxon>
        <taxon>Stenotrophobium</taxon>
    </lineage>
</organism>
<dbReference type="SMART" id="SM00116">
    <property type="entry name" value="CBS"/>
    <property type="match status" value="2"/>
</dbReference>
<dbReference type="OrthoDB" id="9790355at2"/>
<evidence type="ECO:0000256" key="2">
    <source>
        <dbReference type="PROSITE-ProRule" id="PRU00703"/>
    </source>
</evidence>